<evidence type="ECO:0000313" key="3">
    <source>
        <dbReference type="Proteomes" id="UP000507470"/>
    </source>
</evidence>
<dbReference type="CDD" id="cd00096">
    <property type="entry name" value="Ig"/>
    <property type="match status" value="3"/>
</dbReference>
<name>A0A6J8AD52_MYTCO</name>
<dbReference type="Pfam" id="PF13927">
    <property type="entry name" value="Ig_3"/>
    <property type="match status" value="3"/>
</dbReference>
<dbReference type="PROSITE" id="PS50835">
    <property type="entry name" value="IG_LIKE"/>
    <property type="match status" value="4"/>
</dbReference>
<evidence type="ECO:0000259" key="1">
    <source>
        <dbReference type="PROSITE" id="PS50835"/>
    </source>
</evidence>
<organism evidence="2 3">
    <name type="scientific">Mytilus coruscus</name>
    <name type="common">Sea mussel</name>
    <dbReference type="NCBI Taxonomy" id="42192"/>
    <lineage>
        <taxon>Eukaryota</taxon>
        <taxon>Metazoa</taxon>
        <taxon>Spiralia</taxon>
        <taxon>Lophotrochozoa</taxon>
        <taxon>Mollusca</taxon>
        <taxon>Bivalvia</taxon>
        <taxon>Autobranchia</taxon>
        <taxon>Pteriomorphia</taxon>
        <taxon>Mytilida</taxon>
        <taxon>Mytiloidea</taxon>
        <taxon>Mytilidae</taxon>
        <taxon>Mytilinae</taxon>
        <taxon>Mytilus</taxon>
    </lineage>
</organism>
<dbReference type="AlphaFoldDB" id="A0A6J8AD52"/>
<dbReference type="PANTHER" id="PTHR46013">
    <property type="entry name" value="VASCULAR CELL ADHESION MOLECULE 1"/>
    <property type="match status" value="1"/>
</dbReference>
<feature type="domain" description="Ig-like" evidence="1">
    <location>
        <begin position="356"/>
        <end position="464"/>
    </location>
</feature>
<proteinExistence type="predicted"/>
<dbReference type="InterPro" id="IPR036179">
    <property type="entry name" value="Ig-like_dom_sf"/>
</dbReference>
<dbReference type="Pfam" id="PF00047">
    <property type="entry name" value="ig"/>
    <property type="match status" value="1"/>
</dbReference>
<dbReference type="InterPro" id="IPR013151">
    <property type="entry name" value="Immunoglobulin_dom"/>
</dbReference>
<dbReference type="InterPro" id="IPR003598">
    <property type="entry name" value="Ig_sub2"/>
</dbReference>
<dbReference type="InterPro" id="IPR007110">
    <property type="entry name" value="Ig-like_dom"/>
</dbReference>
<accession>A0A6J8AD52</accession>
<feature type="domain" description="Ig-like" evidence="1">
    <location>
        <begin position="569"/>
        <end position="654"/>
    </location>
</feature>
<dbReference type="PANTHER" id="PTHR46013:SF7">
    <property type="entry name" value="IG-LIKE DOMAIN-CONTAINING PROTEIN"/>
    <property type="match status" value="1"/>
</dbReference>
<dbReference type="Proteomes" id="UP000507470">
    <property type="component" value="Unassembled WGS sequence"/>
</dbReference>
<feature type="domain" description="Ig-like" evidence="1">
    <location>
        <begin position="469"/>
        <end position="563"/>
    </location>
</feature>
<dbReference type="OrthoDB" id="6129563at2759"/>
<sequence length="1016" mass="114477">MKRKDLIPAQVNTTKCDEPLQVSLTQHNLTDMEKLIRVFLFHQTIVTELVGNFLKKQFQPDNFQTFLLNQRHTLFHLYSNQRPCCVCNRNENLRNQQVVRKVQFDLLYVKGQNTCHNHSNNHSCIYIAAPNVKVSVLDVTLAITILKNCYATSLNLQELQSLDDIRKIRNDIAHIPRNSDISENEFGRMWSVLENAALNLTKAFDQEHFNDIKLKIRKLRNRRILAASGDYTEYTNQISNLKDDITESHKRLLGKIDTILERRGLPAIQIHKSTLTATYGDKVVIPCSIESDSTVTYVNWERTSNNVSVPIFNDDRGYQGSTPIKPSLTINFVTFDDAGTYICLAENAAGENISNPVTLIVDGGYLDTDISPTMTNITQGKNITIKCTVSGQPPASSIIWQFTPNGGNAQTINIEDCDGKYTGGSPQNPSLTVTNFQPSDAGSYVCSATNAVGISSSNSPSELCYVSLPVVQIPQNYYIDTYGNQVVIPCSIVSDSTVIGIYWEKYYKNEIERINNGDKGYQGITPTSPSLIINFATSDDDGTYVCHAINAAGKSTSNSTTLRLNGGVLEVRISPISATIINGQNQTINCIVTGKPPATSIIWEFTPNGGTHSLPILVDDSNGKYAGGSVNNPSLTITNCQPADAGSYKCYALNAVGLSSCIIPSVLDYTGTDEETYKRIERMRLSGENCRKTALSYSLLVYTAMRGSLSLEDEYSKILREIAEAVFKVSNVIVSPLVDIIERKLLPIYLKRMENGTYKPRDDAVEKIIIRSFGNECIDCLLKICRFDILFDHVRLRKENKDCDFLEVDAYTLANAFFERMQFDKGDTYLIGEYIRKLGEETDRETLDLFVDILRQGDGDITFYHMDTFLDGLTQEGTDFDVFRKFPTLYDAFYRTVDKYKNTIFHFIVAFYTGSKKYKLYIQHFCKNKFDLLQWRNCDNYTAIDFASFLGRIEVIEFVICNINVNRQSTINRILETINILNTGVIDNLFNIPLNNVARGNTTDYKKYLATNRKRI</sequence>
<dbReference type="SMART" id="SM00409">
    <property type="entry name" value="IG"/>
    <property type="match status" value="4"/>
</dbReference>
<dbReference type="InterPro" id="IPR003599">
    <property type="entry name" value="Ig_sub"/>
</dbReference>
<dbReference type="InterPro" id="IPR013783">
    <property type="entry name" value="Ig-like_fold"/>
</dbReference>
<dbReference type="SUPFAM" id="SSF48726">
    <property type="entry name" value="Immunoglobulin"/>
    <property type="match status" value="4"/>
</dbReference>
<protein>
    <submittedName>
        <fullName evidence="2">HMCN</fullName>
    </submittedName>
</protein>
<evidence type="ECO:0000313" key="2">
    <source>
        <dbReference type="EMBL" id="CAC5365722.1"/>
    </source>
</evidence>
<reference evidence="2 3" key="1">
    <citation type="submission" date="2020-06" db="EMBL/GenBank/DDBJ databases">
        <authorList>
            <person name="Li R."/>
            <person name="Bekaert M."/>
        </authorList>
    </citation>
    <scope>NUCLEOTIDE SEQUENCE [LARGE SCALE GENOMIC DNA]</scope>
    <source>
        <strain evidence="3">wild</strain>
    </source>
</reference>
<dbReference type="Gene3D" id="2.60.40.10">
    <property type="entry name" value="Immunoglobulins"/>
    <property type="match status" value="4"/>
</dbReference>
<dbReference type="SMART" id="SM00408">
    <property type="entry name" value="IGc2"/>
    <property type="match status" value="4"/>
</dbReference>
<keyword evidence="3" id="KW-1185">Reference proteome</keyword>
<feature type="domain" description="Ig-like" evidence="1">
    <location>
        <begin position="266"/>
        <end position="354"/>
    </location>
</feature>
<dbReference type="EMBL" id="CACVKT020001176">
    <property type="protein sequence ID" value="CAC5365722.1"/>
    <property type="molecule type" value="Genomic_DNA"/>
</dbReference>
<gene>
    <name evidence="2" type="ORF">MCOR_6279</name>
</gene>